<proteinExistence type="predicted"/>
<evidence type="ECO:0000313" key="2">
    <source>
        <dbReference type="EMBL" id="ESS69746.1"/>
    </source>
</evidence>
<dbReference type="Proteomes" id="UP000017861">
    <property type="component" value="Unassembled WGS sequence"/>
</dbReference>
<accession>V5DQP1</accession>
<reference evidence="2 3" key="1">
    <citation type="journal article" date="2014" name="Genome Announc.">
        <title>Trypanosoma cruzi Clone Dm28c Draft Genome Sequence.</title>
        <authorList>
            <person name="Grisard E.C."/>
            <person name="Teixeira S.M."/>
            <person name="de Almeida L.G."/>
            <person name="Stoco P.H."/>
            <person name="Gerber A.L."/>
            <person name="Talavera-Lopez C."/>
            <person name="Lima O.C."/>
            <person name="Andersson B."/>
            <person name="de Vasconcelos A.T."/>
        </authorList>
    </citation>
    <scope>NUCLEOTIDE SEQUENCE [LARGE SCALE GENOMIC DNA]</scope>
    <source>
        <strain evidence="2 3">Dm28c</strain>
    </source>
</reference>
<organism evidence="2 3">
    <name type="scientific">Trypanosoma cruzi Dm28c</name>
    <dbReference type="NCBI Taxonomy" id="1416333"/>
    <lineage>
        <taxon>Eukaryota</taxon>
        <taxon>Discoba</taxon>
        <taxon>Euglenozoa</taxon>
        <taxon>Kinetoplastea</taxon>
        <taxon>Metakinetoplastina</taxon>
        <taxon>Trypanosomatida</taxon>
        <taxon>Trypanosomatidae</taxon>
        <taxon>Trypanosoma</taxon>
        <taxon>Schizotrypanum</taxon>
    </lineage>
</organism>
<dbReference type="VEuPathDB" id="TriTrypDB:TCDM_01453"/>
<sequence length="73" mass="8821">MIFFFAVLQFFHVFLLFFLILFFILFFLLLAFLPPLSVRAFVHASSAHRSCCFFFYYFIFIFIFCLRLHAGRA</sequence>
<gene>
    <name evidence="2" type="ORF">TCDM_01453</name>
</gene>
<dbReference type="EMBL" id="AYLP01000009">
    <property type="protein sequence ID" value="ESS69746.1"/>
    <property type="molecule type" value="Genomic_DNA"/>
</dbReference>
<feature type="transmembrane region" description="Helical" evidence="1">
    <location>
        <begin position="53"/>
        <end position="70"/>
    </location>
</feature>
<keyword evidence="1" id="KW-0812">Transmembrane</keyword>
<keyword evidence="1" id="KW-1133">Transmembrane helix</keyword>
<protein>
    <submittedName>
        <fullName evidence="2">Uncharacterized protein</fullName>
    </submittedName>
</protein>
<feature type="transmembrane region" description="Helical" evidence="1">
    <location>
        <begin position="12"/>
        <end position="33"/>
    </location>
</feature>
<dbReference type="AlphaFoldDB" id="V5DQP1"/>
<evidence type="ECO:0000313" key="3">
    <source>
        <dbReference type="Proteomes" id="UP000017861"/>
    </source>
</evidence>
<name>V5DQP1_TRYCR</name>
<evidence type="ECO:0000256" key="1">
    <source>
        <dbReference type="SAM" id="Phobius"/>
    </source>
</evidence>
<comment type="caution">
    <text evidence="2">The sequence shown here is derived from an EMBL/GenBank/DDBJ whole genome shotgun (WGS) entry which is preliminary data.</text>
</comment>
<keyword evidence="1" id="KW-0472">Membrane</keyword>